<reference evidence="2 3" key="1">
    <citation type="submission" date="2018-02" db="EMBL/GenBank/DDBJ databases">
        <title>Draft genome sequencing of Pseudomonas frederiksbergensis 11-D3.</title>
        <authorList>
            <person name="Zheng B.-X."/>
        </authorList>
    </citation>
    <scope>NUCLEOTIDE SEQUENCE [LARGE SCALE GENOMIC DNA]</scope>
    <source>
        <strain evidence="2 3">11-D3</strain>
    </source>
</reference>
<evidence type="ECO:0000259" key="1">
    <source>
        <dbReference type="PROSITE" id="PS51352"/>
    </source>
</evidence>
<dbReference type="Pfam" id="PF00085">
    <property type="entry name" value="Thioredoxin"/>
    <property type="match status" value="1"/>
</dbReference>
<dbReference type="EMBL" id="PUIN01000005">
    <property type="protein sequence ID" value="PQP04349.1"/>
    <property type="molecule type" value="Genomic_DNA"/>
</dbReference>
<dbReference type="AlphaFoldDB" id="A0A2S8HPE2"/>
<dbReference type="InterPro" id="IPR036249">
    <property type="entry name" value="Thioredoxin-like_sf"/>
</dbReference>
<protein>
    <submittedName>
        <fullName evidence="2">Thioredoxin</fullName>
    </submittedName>
</protein>
<dbReference type="Proteomes" id="UP000239687">
    <property type="component" value="Unassembled WGS sequence"/>
</dbReference>
<comment type="caution">
    <text evidence="2">The sequence shown here is derived from an EMBL/GenBank/DDBJ whole genome shotgun (WGS) entry which is preliminary data.</text>
</comment>
<gene>
    <name evidence="2" type="ORF">C5612_10145</name>
</gene>
<sequence length="149" mass="17350">MRSMSTQPLDLAYRKALNTWRPVILYFGNDYCPACEWAEPIFRAIAEKYKDHACIYVLDTSKSPRHPEVTGTPTVLFYKEGKLLKKLKGIGTRESLEENFKKHIGKLRPKQQIARKPRHDLPWLQKTFSTLCTAPRARELLNVRFMSNV</sequence>
<feature type="domain" description="Thioredoxin" evidence="1">
    <location>
        <begin position="1"/>
        <end position="105"/>
    </location>
</feature>
<dbReference type="InterPro" id="IPR013766">
    <property type="entry name" value="Thioredoxin_domain"/>
</dbReference>
<dbReference type="SUPFAM" id="SSF52833">
    <property type="entry name" value="Thioredoxin-like"/>
    <property type="match status" value="1"/>
</dbReference>
<proteinExistence type="predicted"/>
<name>A0A2S8HPE2_9PSED</name>
<accession>A0A2S8HPE2</accession>
<organism evidence="2 3">
    <name type="scientific">Pseudomonas frederiksbergensis</name>
    <dbReference type="NCBI Taxonomy" id="104087"/>
    <lineage>
        <taxon>Bacteria</taxon>
        <taxon>Pseudomonadati</taxon>
        <taxon>Pseudomonadota</taxon>
        <taxon>Gammaproteobacteria</taxon>
        <taxon>Pseudomonadales</taxon>
        <taxon>Pseudomonadaceae</taxon>
        <taxon>Pseudomonas</taxon>
    </lineage>
</organism>
<dbReference type="RefSeq" id="WP_105341172.1">
    <property type="nucleotide sequence ID" value="NZ_PUIN01000005.1"/>
</dbReference>
<dbReference type="CDD" id="cd02947">
    <property type="entry name" value="TRX_family"/>
    <property type="match status" value="1"/>
</dbReference>
<dbReference type="PROSITE" id="PS51352">
    <property type="entry name" value="THIOREDOXIN_2"/>
    <property type="match status" value="1"/>
</dbReference>
<dbReference type="Gene3D" id="3.40.30.10">
    <property type="entry name" value="Glutaredoxin"/>
    <property type="match status" value="1"/>
</dbReference>
<evidence type="ECO:0000313" key="2">
    <source>
        <dbReference type="EMBL" id="PQP04349.1"/>
    </source>
</evidence>
<evidence type="ECO:0000313" key="3">
    <source>
        <dbReference type="Proteomes" id="UP000239687"/>
    </source>
</evidence>